<dbReference type="FunFam" id="1.10.1040.10:FF:000017">
    <property type="entry name" value="2-dehydropantoate 2-reductase"/>
    <property type="match status" value="1"/>
</dbReference>
<dbReference type="InterPro" id="IPR013752">
    <property type="entry name" value="KPA_reductase"/>
</dbReference>
<evidence type="ECO:0000256" key="2">
    <source>
        <dbReference type="ARBA" id="ARBA00022857"/>
    </source>
</evidence>
<sequence>MTTSLLVGAGALGSVYAWRLDVTVVCRSNYEDVKRDGFCINSQIFGNSVYHPHRVVRTVNEAVADGQVYDFVIVCTKALPNRGDTSHIIAPAVQDPHTAVMLIQNGIGIEDPYAVRYPNNPIISTISYIDANQPSSGTVRHGTLTLLDMGLFNPTAANYDVKSVQSRVKEICQAWTTSGVETRISDNIQVSRWSKLVWNASFNTVSVVSGGNDTRQMLGSPECTELIRKMMVEVFKAGKAVTGSELTSLNNQTTPEGVIEVTDRLPTSTIPSMLMDFRAKRPLEYAVILRNPIELAKKHGVEVPHLETVYALLPMIEKGYLK</sequence>
<keyword evidence="3 4" id="KW-0560">Oxidoreductase</keyword>
<dbReference type="PANTHER" id="PTHR21708:SF26">
    <property type="entry name" value="2-DEHYDROPANTOATE 2-REDUCTASE"/>
    <property type="match status" value="1"/>
</dbReference>
<comment type="similarity">
    <text evidence="1 4">Belongs to the ketopantoate reductase family.</text>
</comment>
<comment type="catalytic activity">
    <reaction evidence="4">
        <text>(R)-pantoate + NADP(+) = 2-dehydropantoate + NADPH + H(+)</text>
        <dbReference type="Rhea" id="RHEA:16233"/>
        <dbReference type="ChEBI" id="CHEBI:11561"/>
        <dbReference type="ChEBI" id="CHEBI:15378"/>
        <dbReference type="ChEBI" id="CHEBI:15980"/>
        <dbReference type="ChEBI" id="CHEBI:57783"/>
        <dbReference type="ChEBI" id="CHEBI:58349"/>
        <dbReference type="EC" id="1.1.1.169"/>
    </reaction>
</comment>
<dbReference type="Gene3D" id="1.10.1040.10">
    <property type="entry name" value="N-(1-d-carboxylethyl)-l-norvaline Dehydrogenase, domain 2"/>
    <property type="match status" value="1"/>
</dbReference>
<evidence type="ECO:0000256" key="1">
    <source>
        <dbReference type="ARBA" id="ARBA00007870"/>
    </source>
</evidence>
<evidence type="ECO:0000256" key="5">
    <source>
        <dbReference type="SAM" id="SignalP"/>
    </source>
</evidence>
<dbReference type="RefSeq" id="XP_040746026.1">
    <property type="nucleotide sequence ID" value="XM_040886424.1"/>
</dbReference>
<dbReference type="InterPro" id="IPR051402">
    <property type="entry name" value="KPR-Related"/>
</dbReference>
<keyword evidence="5" id="KW-0732">Signal</keyword>
<evidence type="ECO:0000259" key="6">
    <source>
        <dbReference type="Pfam" id="PF02558"/>
    </source>
</evidence>
<dbReference type="SUPFAM" id="SSF51735">
    <property type="entry name" value="NAD(P)-binding Rossmann-fold domains"/>
    <property type="match status" value="1"/>
</dbReference>
<dbReference type="InterPro" id="IPR003710">
    <property type="entry name" value="ApbA"/>
</dbReference>
<reference evidence="8 9" key="1">
    <citation type="submission" date="2016-07" db="EMBL/GenBank/DDBJ databases">
        <title>Pervasive Adenine N6-methylation of Active Genes in Fungi.</title>
        <authorList>
            <consortium name="DOE Joint Genome Institute"/>
            <person name="Mondo S.J."/>
            <person name="Dannebaum R.O."/>
            <person name="Kuo R.C."/>
            <person name="Labutti K."/>
            <person name="Haridas S."/>
            <person name="Kuo A."/>
            <person name="Salamov A."/>
            <person name="Ahrendt S.R."/>
            <person name="Lipzen A."/>
            <person name="Sullivan W."/>
            <person name="Andreopoulos W.B."/>
            <person name="Clum A."/>
            <person name="Lindquist E."/>
            <person name="Daum C."/>
            <person name="Ramamoorthy G.K."/>
            <person name="Gryganskyi A."/>
            <person name="Culley D."/>
            <person name="Magnuson J.K."/>
            <person name="James T.Y."/>
            <person name="O'Malley M.A."/>
            <person name="Stajich J.E."/>
            <person name="Spatafora J.W."/>
            <person name="Visel A."/>
            <person name="Grigoriev I.V."/>
        </authorList>
    </citation>
    <scope>NUCLEOTIDE SEQUENCE [LARGE SCALE GENOMIC DNA]</scope>
    <source>
        <strain evidence="8 9">ATCC 12442</strain>
    </source>
</reference>
<name>A0A1Y1WHH6_9FUNG</name>
<accession>A0A1Y1WHH6</accession>
<keyword evidence="9" id="KW-1185">Reference proteome</keyword>
<gene>
    <name evidence="8" type="ORF">DL89DRAFT_264892</name>
</gene>
<feature type="domain" description="Ketopantoate reductase C-terminal" evidence="7">
    <location>
        <begin position="187"/>
        <end position="316"/>
    </location>
</feature>
<dbReference type="Pfam" id="PF08546">
    <property type="entry name" value="ApbA_C"/>
    <property type="match status" value="1"/>
</dbReference>
<dbReference type="InterPro" id="IPR036291">
    <property type="entry name" value="NAD(P)-bd_dom_sf"/>
</dbReference>
<feature type="domain" description="Ketopantoate reductase N-terminal" evidence="6">
    <location>
        <begin position="6"/>
        <end position="152"/>
    </location>
</feature>
<dbReference type="InterPro" id="IPR008927">
    <property type="entry name" value="6-PGluconate_DH-like_C_sf"/>
</dbReference>
<dbReference type="NCBIfam" id="TIGR00745">
    <property type="entry name" value="apbA_panE"/>
    <property type="match status" value="1"/>
</dbReference>
<feature type="chain" id="PRO_5012123993" description="2-dehydropantoate 2-reductase" evidence="5">
    <location>
        <begin position="18"/>
        <end position="322"/>
    </location>
</feature>
<comment type="function">
    <text evidence="4">Catalyzes the NADPH-dependent reduction of ketopantoate into pantoic acid.</text>
</comment>
<evidence type="ECO:0000256" key="3">
    <source>
        <dbReference type="ARBA" id="ARBA00023002"/>
    </source>
</evidence>
<proteinExistence type="inferred from homology"/>
<dbReference type="EC" id="1.1.1.169" evidence="4"/>
<dbReference type="InterPro" id="IPR013328">
    <property type="entry name" value="6PGD_dom2"/>
</dbReference>
<evidence type="ECO:0000256" key="4">
    <source>
        <dbReference type="RuleBase" id="RU362068"/>
    </source>
</evidence>
<dbReference type="Gene3D" id="3.40.50.720">
    <property type="entry name" value="NAD(P)-binding Rossmann-like Domain"/>
    <property type="match status" value="1"/>
</dbReference>
<dbReference type="InterPro" id="IPR013332">
    <property type="entry name" value="KPR_N"/>
</dbReference>
<dbReference type="PANTHER" id="PTHR21708">
    <property type="entry name" value="PROBABLE 2-DEHYDROPANTOATE 2-REDUCTASE"/>
    <property type="match status" value="1"/>
</dbReference>
<dbReference type="GeneID" id="63803072"/>
<dbReference type="Pfam" id="PF02558">
    <property type="entry name" value="ApbA"/>
    <property type="match status" value="1"/>
</dbReference>
<dbReference type="SUPFAM" id="SSF48179">
    <property type="entry name" value="6-phosphogluconate dehydrogenase C-terminal domain-like"/>
    <property type="match status" value="1"/>
</dbReference>
<organism evidence="8 9">
    <name type="scientific">Linderina pennispora</name>
    <dbReference type="NCBI Taxonomy" id="61395"/>
    <lineage>
        <taxon>Eukaryota</taxon>
        <taxon>Fungi</taxon>
        <taxon>Fungi incertae sedis</taxon>
        <taxon>Zoopagomycota</taxon>
        <taxon>Kickxellomycotina</taxon>
        <taxon>Kickxellomycetes</taxon>
        <taxon>Kickxellales</taxon>
        <taxon>Kickxellaceae</taxon>
        <taxon>Linderina</taxon>
    </lineage>
</organism>
<keyword evidence="2 4" id="KW-0521">NADP</keyword>
<feature type="signal peptide" evidence="5">
    <location>
        <begin position="1"/>
        <end position="17"/>
    </location>
</feature>
<evidence type="ECO:0000313" key="9">
    <source>
        <dbReference type="Proteomes" id="UP000193922"/>
    </source>
</evidence>
<dbReference type="OrthoDB" id="3609at2759"/>
<dbReference type="EMBL" id="MCFD01000002">
    <property type="protein sequence ID" value="ORX72686.1"/>
    <property type="molecule type" value="Genomic_DNA"/>
</dbReference>
<protein>
    <recommendedName>
        <fullName evidence="4">2-dehydropantoate 2-reductase</fullName>
        <ecNumber evidence="4">1.1.1.169</ecNumber>
    </recommendedName>
    <alternativeName>
        <fullName evidence="4">Ketopantoate reductase</fullName>
    </alternativeName>
</protein>
<dbReference type="GO" id="GO:0015940">
    <property type="term" value="P:pantothenate biosynthetic process"/>
    <property type="evidence" value="ECO:0007669"/>
    <property type="project" value="InterPro"/>
</dbReference>
<dbReference type="STRING" id="61395.A0A1Y1WHH6"/>
<dbReference type="GO" id="GO:0005737">
    <property type="term" value="C:cytoplasm"/>
    <property type="evidence" value="ECO:0007669"/>
    <property type="project" value="TreeGrafter"/>
</dbReference>
<dbReference type="Proteomes" id="UP000193922">
    <property type="component" value="Unassembled WGS sequence"/>
</dbReference>
<dbReference type="AlphaFoldDB" id="A0A1Y1WHH6"/>
<dbReference type="GO" id="GO:0008677">
    <property type="term" value="F:2-dehydropantoate 2-reductase activity"/>
    <property type="evidence" value="ECO:0007669"/>
    <property type="project" value="UniProtKB-EC"/>
</dbReference>
<comment type="caution">
    <text evidence="8">The sequence shown here is derived from an EMBL/GenBank/DDBJ whole genome shotgun (WGS) entry which is preliminary data.</text>
</comment>
<evidence type="ECO:0000313" key="8">
    <source>
        <dbReference type="EMBL" id="ORX72686.1"/>
    </source>
</evidence>
<evidence type="ECO:0000259" key="7">
    <source>
        <dbReference type="Pfam" id="PF08546"/>
    </source>
</evidence>